<accession>A0AA88P5R4</accession>
<sequence>MWNSGGLWRQGVDTDNHSVLPRAPCPQLRSSRRALTVPPQFLASLPFLSISPADRETCPLPLTAHCTVFCSSSPSKAASPTLALPVFLRTWAHAQPPEKPKAQPDHTPNFPKDQ</sequence>
<protein>
    <submittedName>
        <fullName evidence="2">Uncharacterized protein</fullName>
    </submittedName>
</protein>
<dbReference type="Proteomes" id="UP001187343">
    <property type="component" value="Unassembled WGS sequence"/>
</dbReference>
<dbReference type="EMBL" id="JAUYZG010000020">
    <property type="protein sequence ID" value="KAK2876638.1"/>
    <property type="molecule type" value="Genomic_DNA"/>
</dbReference>
<dbReference type="AlphaFoldDB" id="A0AA88P5R4"/>
<evidence type="ECO:0000256" key="1">
    <source>
        <dbReference type="SAM" id="MobiDB-lite"/>
    </source>
</evidence>
<organism evidence="2 3">
    <name type="scientific">Cirrhinus molitorella</name>
    <name type="common">mud carp</name>
    <dbReference type="NCBI Taxonomy" id="172907"/>
    <lineage>
        <taxon>Eukaryota</taxon>
        <taxon>Metazoa</taxon>
        <taxon>Chordata</taxon>
        <taxon>Craniata</taxon>
        <taxon>Vertebrata</taxon>
        <taxon>Euteleostomi</taxon>
        <taxon>Actinopterygii</taxon>
        <taxon>Neopterygii</taxon>
        <taxon>Teleostei</taxon>
        <taxon>Ostariophysi</taxon>
        <taxon>Cypriniformes</taxon>
        <taxon>Cyprinidae</taxon>
        <taxon>Labeoninae</taxon>
        <taxon>Labeonini</taxon>
        <taxon>Cirrhinus</taxon>
    </lineage>
</organism>
<comment type="caution">
    <text evidence="2">The sequence shown here is derived from an EMBL/GenBank/DDBJ whole genome shotgun (WGS) entry which is preliminary data.</text>
</comment>
<feature type="region of interest" description="Disordered" evidence="1">
    <location>
        <begin position="93"/>
        <end position="114"/>
    </location>
</feature>
<evidence type="ECO:0000313" key="3">
    <source>
        <dbReference type="Proteomes" id="UP001187343"/>
    </source>
</evidence>
<reference evidence="2" key="1">
    <citation type="submission" date="2023-08" db="EMBL/GenBank/DDBJ databases">
        <title>Chromosome-level Genome Assembly of mud carp (Cirrhinus molitorella).</title>
        <authorList>
            <person name="Liu H."/>
        </authorList>
    </citation>
    <scope>NUCLEOTIDE SEQUENCE</scope>
    <source>
        <strain evidence="2">Prfri</strain>
        <tissue evidence="2">Muscle</tissue>
    </source>
</reference>
<evidence type="ECO:0000313" key="2">
    <source>
        <dbReference type="EMBL" id="KAK2876638.1"/>
    </source>
</evidence>
<gene>
    <name evidence="2" type="ORF">Q8A67_020734</name>
</gene>
<name>A0AA88P5R4_9TELE</name>
<keyword evidence="3" id="KW-1185">Reference proteome</keyword>
<proteinExistence type="predicted"/>